<accession>A0ACB8UAN6</accession>
<keyword evidence="2" id="KW-1185">Reference proteome</keyword>
<protein>
    <submittedName>
        <fullName evidence="1">Cullin-domain-containing protein</fullName>
    </submittedName>
</protein>
<evidence type="ECO:0000313" key="1">
    <source>
        <dbReference type="EMBL" id="KAI0091179.1"/>
    </source>
</evidence>
<evidence type="ECO:0000313" key="2">
    <source>
        <dbReference type="Proteomes" id="UP001055072"/>
    </source>
</evidence>
<dbReference type="EMBL" id="MU274906">
    <property type="protein sequence ID" value="KAI0091179.1"/>
    <property type="molecule type" value="Genomic_DNA"/>
</dbReference>
<gene>
    <name evidence="1" type="ORF">BDY19DRAFT_934272</name>
</gene>
<reference evidence="1" key="1">
    <citation type="journal article" date="2021" name="Environ. Microbiol.">
        <title>Gene family expansions and transcriptome signatures uncover fungal adaptations to wood decay.</title>
        <authorList>
            <person name="Hage H."/>
            <person name="Miyauchi S."/>
            <person name="Viragh M."/>
            <person name="Drula E."/>
            <person name="Min B."/>
            <person name="Chaduli D."/>
            <person name="Navarro D."/>
            <person name="Favel A."/>
            <person name="Norest M."/>
            <person name="Lesage-Meessen L."/>
            <person name="Balint B."/>
            <person name="Merenyi Z."/>
            <person name="de Eugenio L."/>
            <person name="Morin E."/>
            <person name="Martinez A.T."/>
            <person name="Baldrian P."/>
            <person name="Stursova M."/>
            <person name="Martinez M.J."/>
            <person name="Novotny C."/>
            <person name="Magnuson J.K."/>
            <person name="Spatafora J.W."/>
            <person name="Maurice S."/>
            <person name="Pangilinan J."/>
            <person name="Andreopoulos W."/>
            <person name="LaButti K."/>
            <person name="Hundley H."/>
            <person name="Na H."/>
            <person name="Kuo A."/>
            <person name="Barry K."/>
            <person name="Lipzen A."/>
            <person name="Henrissat B."/>
            <person name="Riley R."/>
            <person name="Ahrendt S."/>
            <person name="Nagy L.G."/>
            <person name="Grigoriev I.V."/>
            <person name="Martin F."/>
            <person name="Rosso M.N."/>
        </authorList>
    </citation>
    <scope>NUCLEOTIDE SEQUENCE</scope>
    <source>
        <strain evidence="1">CBS 384.51</strain>
    </source>
</reference>
<comment type="caution">
    <text evidence="1">The sequence shown here is derived from an EMBL/GenBank/DDBJ whole genome shotgun (WGS) entry which is preliminary data.</text>
</comment>
<sequence>MATPRRGKAKIQPPKKHGPNISIDETWAKLKHNMIEIQNHRAQNLSYEENHRYAYNMVLYKHGEPLYKGTCQLIAENLDKLAKQDIVPAFPTATGEDPVQKSQEAEVLLKAVRKVWDDHTASLSRLKDVLKYMDRVYTKAANVPEIWDAGLLLFIKHIIRPPIQQHLVDAILLQIHTEREGYTINRSAVLGCVNVLLQLSEPGGPSIYKRDLEPAILRESETFYKAEGENLLQTCDASEYLRRVESRLDSEQARTHHYLSSHTSQPLRKILERCLLTPHLSTIINLPNSGLDAMIDGDRLDDLSRLYRLFIMVPAGLPILRKALCNSIIRRGKELNAASQSLGNAPNVKDDEVDDSKGKGKGKAKPAAASQTLQLALKWVEDVLGFKDKFDLVWSKACQSDREIESGTNEGFETFINMHAKAPEFISLFIDEHLKKGLKGKTEAEVDLILDKTITVFRYLTDKDVFERYYKSHLAKRLLHGRSVSDDAERGMLAKLKIECGFQFTQKLEGMFHDMRLSADTMKAYREHTSQLETQPDIEMSVTVMTSTFWPMSYSAPPCVLPPIMEDSRKVFEKFYLSRHNGRKLTWQPALGNADVRVTFNARKHDLNVSTFALVILLLFENKADGETLPYEEIKAETKIEETELKRNLQSLACAKYKILKKHPPGRDVNSSDTFSFNTDFTAPLQKIKISTVVQRVENVEERKETQDRVDEERKHQTEACIVRIMKDRKHMSHNDLVNEVTRQLSSRFLPQPIIIKKRIEGLIEREYLERCEDRKSYNYLVCSNFTGRTLSFILTYNTGLNECTSSRCILTNQKP</sequence>
<organism evidence="1 2">
    <name type="scientific">Irpex rosettiformis</name>
    <dbReference type="NCBI Taxonomy" id="378272"/>
    <lineage>
        <taxon>Eukaryota</taxon>
        <taxon>Fungi</taxon>
        <taxon>Dikarya</taxon>
        <taxon>Basidiomycota</taxon>
        <taxon>Agaricomycotina</taxon>
        <taxon>Agaricomycetes</taxon>
        <taxon>Polyporales</taxon>
        <taxon>Irpicaceae</taxon>
        <taxon>Irpex</taxon>
    </lineage>
</organism>
<name>A0ACB8UAN6_9APHY</name>
<dbReference type="Proteomes" id="UP001055072">
    <property type="component" value="Unassembled WGS sequence"/>
</dbReference>
<proteinExistence type="predicted"/>